<dbReference type="EMBL" id="HBIX01009752">
    <property type="protein sequence ID" value="CAE0714647.1"/>
    <property type="molecule type" value="Transcribed_RNA"/>
</dbReference>
<dbReference type="AlphaFoldDB" id="A0A7S4AGQ3"/>
<name>A0A7S4AGQ3_9STRA</name>
<accession>A0A7S4AGQ3</accession>
<proteinExistence type="predicted"/>
<sequence length="121" mass="13590">MQLQLQLQSHALEQKSLLVSEIVTNERLGSCRERGNLGGTVLVQFSVGQAQRDTKTLAGIPPSINTAMPTIVTLYTHCFLEGYGDHPRNNFGKVCNEYKRYSSICRSHAWLSIPVQKREID</sequence>
<organism evidence="1">
    <name type="scientific">Pseudo-nitzschia australis</name>
    <dbReference type="NCBI Taxonomy" id="44445"/>
    <lineage>
        <taxon>Eukaryota</taxon>
        <taxon>Sar</taxon>
        <taxon>Stramenopiles</taxon>
        <taxon>Ochrophyta</taxon>
        <taxon>Bacillariophyta</taxon>
        <taxon>Bacillariophyceae</taxon>
        <taxon>Bacillariophycidae</taxon>
        <taxon>Bacillariales</taxon>
        <taxon>Bacillariaceae</taxon>
        <taxon>Pseudo-nitzschia</taxon>
    </lineage>
</organism>
<gene>
    <name evidence="1" type="ORF">PAUS00366_LOCUS7399</name>
</gene>
<reference evidence="1" key="1">
    <citation type="submission" date="2021-01" db="EMBL/GenBank/DDBJ databases">
        <authorList>
            <person name="Corre E."/>
            <person name="Pelletier E."/>
            <person name="Niang G."/>
            <person name="Scheremetjew M."/>
            <person name="Finn R."/>
            <person name="Kale V."/>
            <person name="Holt S."/>
            <person name="Cochrane G."/>
            <person name="Meng A."/>
            <person name="Brown T."/>
            <person name="Cohen L."/>
        </authorList>
    </citation>
    <scope>NUCLEOTIDE SEQUENCE</scope>
    <source>
        <strain evidence="1">10249 10 AB</strain>
    </source>
</reference>
<protein>
    <submittedName>
        <fullName evidence="1">Uncharacterized protein</fullName>
    </submittedName>
</protein>
<evidence type="ECO:0000313" key="1">
    <source>
        <dbReference type="EMBL" id="CAE0714647.1"/>
    </source>
</evidence>